<name>A0AC61QKW0_9BACT</name>
<reference evidence="1" key="1">
    <citation type="submission" date="2019-03" db="EMBL/GenBank/DDBJ databases">
        <title>Candidatus Syntrophosphaera thermopropionivorans: a novel player in syntrophic propionate oxidation during anaerobic digestion.</title>
        <authorList>
            <person name="Dyksma S."/>
        </authorList>
    </citation>
    <scope>NUCLEOTIDE SEQUENCE</scope>
    <source>
        <strain evidence="1">W5</strain>
    </source>
</reference>
<gene>
    <name evidence="1" type="ORF">E0946_00605</name>
</gene>
<proteinExistence type="predicted"/>
<evidence type="ECO:0000313" key="2">
    <source>
        <dbReference type="Proteomes" id="UP000294588"/>
    </source>
</evidence>
<keyword evidence="2" id="KW-1185">Reference proteome</keyword>
<comment type="caution">
    <text evidence="1">The sequence shown here is derived from an EMBL/GenBank/DDBJ whole genome shotgun (WGS) entry which is preliminary data.</text>
</comment>
<protein>
    <submittedName>
        <fullName evidence="1">Magnesium transporter CorA family protein</fullName>
    </submittedName>
</protein>
<organism evidence="1 2">
    <name type="scientific">Candidatus Syntrophosphaera thermopropionivorans</name>
    <dbReference type="NCBI Taxonomy" id="2593015"/>
    <lineage>
        <taxon>Bacteria</taxon>
        <taxon>Pseudomonadati</taxon>
        <taxon>Candidatus Cloacimonadota</taxon>
        <taxon>Candidatus Cloacimonadia</taxon>
        <taxon>Candidatus Cloacimonadales</taxon>
        <taxon>Candidatus Cloacimonadaceae</taxon>
        <taxon>Candidatus Syntrophosphaera</taxon>
    </lineage>
</organism>
<accession>A0AC61QKW0</accession>
<sequence>MVQYFKVQEQRFVPAMSPNEAFWIHLDNPNDEEIKQLIERFNLEEDYITDLQDADENSRMEYDGGAVLIILRVPLYYRHRSATIPFATAPLGIIAVQDKLITVSFFATEVLTQYLEGKHKPFNITQQSFLLQIALRTAIYFLKFLKEIIRRSNNIETELYQSMRNKEITRLLRLEKSLVYFSTSLQSNEIILERMQRSRWLNQDPDAEDMIEDVIIENRQAIEMTNVHSSILSSMMDAFASIISNNLNIRMKFLTSVSIVLMLPTLVASIWGMNVALPLQESKYAFLILMGISAVASTLVVLYFIHKNMF</sequence>
<dbReference type="Proteomes" id="UP000294588">
    <property type="component" value="Unassembled WGS sequence"/>
</dbReference>
<evidence type="ECO:0000313" key="1">
    <source>
        <dbReference type="EMBL" id="TDF74616.1"/>
    </source>
</evidence>
<dbReference type="EMBL" id="SMOG01000001">
    <property type="protein sequence ID" value="TDF74616.1"/>
    <property type="molecule type" value="Genomic_DNA"/>
</dbReference>